<feature type="compositionally biased region" description="Low complexity" evidence="1">
    <location>
        <begin position="205"/>
        <end position="214"/>
    </location>
</feature>
<keyword evidence="3" id="KW-1185">Reference proteome</keyword>
<proteinExistence type="predicted"/>
<gene>
    <name evidence="2" type="ORF">OB919_18935</name>
</gene>
<feature type="compositionally biased region" description="Acidic residues" evidence="1">
    <location>
        <begin position="83"/>
        <end position="114"/>
    </location>
</feature>
<comment type="caution">
    <text evidence="2">The sequence shown here is derived from an EMBL/GenBank/DDBJ whole genome shotgun (WGS) entry which is preliminary data.</text>
</comment>
<evidence type="ECO:0000313" key="3">
    <source>
        <dbReference type="Proteomes" id="UP001321047"/>
    </source>
</evidence>
<sequence length="214" mass="22863">MPDDEQHESETPLSERLVKGAVEKGMETPMRDPILEAVEEADETTPPAKRWIPAAGGLVSLGAVAGYLAGRGKLLERSTETSVDSEAEPDGDVELESMPETITTDETDETTDTDDGGRSLAKLLALAGGIVGAAVLWRRRQAADDEWEPIETFEPAVDTIESSFEGDESETEDAETDADTPTESEDMEKEEGTAGDETETDEAETTPGGTDEAN</sequence>
<organism evidence="2 3">
    <name type="scientific">Natronosalvus hydrolyticus</name>
    <dbReference type="NCBI Taxonomy" id="2979988"/>
    <lineage>
        <taxon>Archaea</taxon>
        <taxon>Methanobacteriati</taxon>
        <taxon>Methanobacteriota</taxon>
        <taxon>Stenosarchaea group</taxon>
        <taxon>Halobacteria</taxon>
        <taxon>Halobacteriales</taxon>
        <taxon>Natrialbaceae</taxon>
        <taxon>Natronosalvus</taxon>
    </lineage>
</organism>
<feature type="region of interest" description="Disordered" evidence="1">
    <location>
        <begin position="74"/>
        <end position="117"/>
    </location>
</feature>
<name>A0AAP2ZB83_9EURY</name>
<evidence type="ECO:0000313" key="2">
    <source>
        <dbReference type="EMBL" id="MCU4754027.1"/>
    </source>
</evidence>
<accession>A0AAP2ZB83</accession>
<dbReference type="Proteomes" id="UP001321047">
    <property type="component" value="Unassembled WGS sequence"/>
</dbReference>
<feature type="compositionally biased region" description="Acidic residues" evidence="1">
    <location>
        <begin position="164"/>
        <end position="204"/>
    </location>
</feature>
<feature type="compositionally biased region" description="Basic and acidic residues" evidence="1">
    <location>
        <begin position="16"/>
        <end position="32"/>
    </location>
</feature>
<feature type="region of interest" description="Disordered" evidence="1">
    <location>
        <begin position="144"/>
        <end position="214"/>
    </location>
</feature>
<evidence type="ECO:0008006" key="4">
    <source>
        <dbReference type="Google" id="ProtNLM"/>
    </source>
</evidence>
<feature type="region of interest" description="Disordered" evidence="1">
    <location>
        <begin position="1"/>
        <end position="32"/>
    </location>
</feature>
<evidence type="ECO:0000256" key="1">
    <source>
        <dbReference type="SAM" id="MobiDB-lite"/>
    </source>
</evidence>
<reference evidence="2 3" key="1">
    <citation type="submission" date="2022-09" db="EMBL/GenBank/DDBJ databases">
        <title>Enrichment on poylsaccharides allowed isolation of novel metabolic and taxonomic groups of Haloarchaea.</title>
        <authorList>
            <person name="Sorokin D.Y."/>
            <person name="Elcheninov A.G."/>
            <person name="Khizhniak T.V."/>
            <person name="Kolganova T.V."/>
            <person name="Kublanov I.V."/>
        </authorList>
    </citation>
    <scope>NUCLEOTIDE SEQUENCE [LARGE SCALE GENOMIC DNA]</scope>
    <source>
        <strain evidence="2 3">AArc-curdl1</strain>
    </source>
</reference>
<protein>
    <recommendedName>
        <fullName evidence="4">MYXO-CTERM domain-containing protein</fullName>
    </recommendedName>
</protein>
<dbReference type="RefSeq" id="WP_342810333.1">
    <property type="nucleotide sequence ID" value="NZ_JAOPJZ010000027.1"/>
</dbReference>
<dbReference type="AlphaFoldDB" id="A0AAP2ZB83"/>
<dbReference type="EMBL" id="JAOPJZ010000027">
    <property type="protein sequence ID" value="MCU4754027.1"/>
    <property type="molecule type" value="Genomic_DNA"/>
</dbReference>